<reference evidence="2 3" key="1">
    <citation type="submission" date="2024-01" db="EMBL/GenBank/DDBJ databases">
        <title>The genomes of 5 underutilized Papilionoideae crops provide insights into root nodulation and disease resistanc.</title>
        <authorList>
            <person name="Jiang F."/>
        </authorList>
    </citation>
    <scope>NUCLEOTIDE SEQUENCE [LARGE SCALE GENOMIC DNA]</scope>
    <source>
        <strain evidence="2">LVBAO_FW01</strain>
        <tissue evidence="2">Leaves</tissue>
    </source>
</reference>
<name>A0AAN9QRJ3_CANGL</name>
<evidence type="ECO:0000313" key="2">
    <source>
        <dbReference type="EMBL" id="KAK7344061.1"/>
    </source>
</evidence>
<keyword evidence="3" id="KW-1185">Reference proteome</keyword>
<comment type="caution">
    <text evidence="2">The sequence shown here is derived from an EMBL/GenBank/DDBJ whole genome shotgun (WGS) entry which is preliminary data.</text>
</comment>
<dbReference type="EMBL" id="JAYMYQ010000003">
    <property type="protein sequence ID" value="KAK7344061.1"/>
    <property type="molecule type" value="Genomic_DNA"/>
</dbReference>
<feature type="compositionally biased region" description="Polar residues" evidence="1">
    <location>
        <begin position="125"/>
        <end position="138"/>
    </location>
</feature>
<sequence>MKAYRKWLMIIDRSYKFGSVGWHALSLAYIEHMFLCSVRHGNCSQYLRVRFQDPSWHLHSTSSTQSLRYKYNLSPSLHLIQNAKKQNSEFFIKKKKTTKESSSSNFPSSTVTTAGDRELAGEMNTPANPSSLSMNNARASDHPRHVFREKLDLETFLNSFSSRLV</sequence>
<evidence type="ECO:0000313" key="3">
    <source>
        <dbReference type="Proteomes" id="UP001367508"/>
    </source>
</evidence>
<proteinExistence type="predicted"/>
<dbReference type="Proteomes" id="UP001367508">
    <property type="component" value="Unassembled WGS sequence"/>
</dbReference>
<feature type="compositionally biased region" description="Low complexity" evidence="1">
    <location>
        <begin position="100"/>
        <end position="113"/>
    </location>
</feature>
<feature type="region of interest" description="Disordered" evidence="1">
    <location>
        <begin position="100"/>
        <end position="138"/>
    </location>
</feature>
<gene>
    <name evidence="2" type="ORF">VNO77_13299</name>
</gene>
<dbReference type="AlphaFoldDB" id="A0AAN9QRJ3"/>
<protein>
    <submittedName>
        <fullName evidence="2">Uncharacterized protein</fullName>
    </submittedName>
</protein>
<accession>A0AAN9QRJ3</accession>
<evidence type="ECO:0000256" key="1">
    <source>
        <dbReference type="SAM" id="MobiDB-lite"/>
    </source>
</evidence>
<organism evidence="2 3">
    <name type="scientific">Canavalia gladiata</name>
    <name type="common">Sword bean</name>
    <name type="synonym">Dolichos gladiatus</name>
    <dbReference type="NCBI Taxonomy" id="3824"/>
    <lineage>
        <taxon>Eukaryota</taxon>
        <taxon>Viridiplantae</taxon>
        <taxon>Streptophyta</taxon>
        <taxon>Embryophyta</taxon>
        <taxon>Tracheophyta</taxon>
        <taxon>Spermatophyta</taxon>
        <taxon>Magnoliopsida</taxon>
        <taxon>eudicotyledons</taxon>
        <taxon>Gunneridae</taxon>
        <taxon>Pentapetalae</taxon>
        <taxon>rosids</taxon>
        <taxon>fabids</taxon>
        <taxon>Fabales</taxon>
        <taxon>Fabaceae</taxon>
        <taxon>Papilionoideae</taxon>
        <taxon>50 kb inversion clade</taxon>
        <taxon>NPAAA clade</taxon>
        <taxon>indigoferoid/millettioid clade</taxon>
        <taxon>Phaseoleae</taxon>
        <taxon>Canavalia</taxon>
    </lineage>
</organism>